<feature type="compositionally biased region" description="Polar residues" evidence="1">
    <location>
        <begin position="110"/>
        <end position="127"/>
    </location>
</feature>
<keyword evidence="4" id="KW-1185">Reference proteome</keyword>
<keyword evidence="2" id="KW-0732">Signal</keyword>
<feature type="region of interest" description="Disordered" evidence="1">
    <location>
        <begin position="142"/>
        <end position="168"/>
    </location>
</feature>
<evidence type="ECO:0000256" key="1">
    <source>
        <dbReference type="SAM" id="MobiDB-lite"/>
    </source>
</evidence>
<name>A0A182X2B3_ANOQN</name>
<sequence length="274" mass="31034">MRRNHHFWVKTEPTALVLLAVAISVSAIRVDWNTNTGPIVPPTSTPAPVPQPPFREPAPVWEDQSDDIPNPNPYRYILPPPSRPKYNDITLEQRKQSQQQQHQQQQHQSRNGNAQTVPPANPTQTLSTAAPTGQIIDKPQAHQQPLASGANNAAPANSQQPQQQQPQQVVPSLAVQYVPNKGLKYYAVVPKHTEVSYGAAKQALLATNDLYDQQFAQSKYDKYDKLNGKYNPKLKKYKAYEKVKYMPYIVYYDATKQQYYYTNVPSNMLVNNRV</sequence>
<feature type="chain" id="PRO_5037814861" evidence="2">
    <location>
        <begin position="28"/>
        <end position="274"/>
    </location>
</feature>
<organism evidence="3 4">
    <name type="scientific">Anopheles quadriannulatus</name>
    <name type="common">Mosquito</name>
    <dbReference type="NCBI Taxonomy" id="34691"/>
    <lineage>
        <taxon>Eukaryota</taxon>
        <taxon>Metazoa</taxon>
        <taxon>Ecdysozoa</taxon>
        <taxon>Arthropoda</taxon>
        <taxon>Hexapoda</taxon>
        <taxon>Insecta</taxon>
        <taxon>Pterygota</taxon>
        <taxon>Neoptera</taxon>
        <taxon>Endopterygota</taxon>
        <taxon>Diptera</taxon>
        <taxon>Nematocera</taxon>
        <taxon>Culicoidea</taxon>
        <taxon>Culicidae</taxon>
        <taxon>Anophelinae</taxon>
        <taxon>Anopheles</taxon>
    </lineage>
</organism>
<feature type="compositionally biased region" description="Low complexity" evidence="1">
    <location>
        <begin position="145"/>
        <end position="168"/>
    </location>
</feature>
<feature type="compositionally biased region" description="Pro residues" evidence="1">
    <location>
        <begin position="39"/>
        <end position="56"/>
    </location>
</feature>
<dbReference type="VEuPathDB" id="VectorBase:AQUA003932"/>
<feature type="region of interest" description="Disordered" evidence="1">
    <location>
        <begin position="34"/>
        <end position="127"/>
    </location>
</feature>
<accession>A0A182X2B3</accession>
<dbReference type="AlphaFoldDB" id="A0A182X2B3"/>
<evidence type="ECO:0000313" key="3">
    <source>
        <dbReference type="EnsemblMetazoa" id="AQUA003932-PA"/>
    </source>
</evidence>
<dbReference type="EnsemblMetazoa" id="AQUA003932-RA">
    <property type="protein sequence ID" value="AQUA003932-PA"/>
    <property type="gene ID" value="AQUA003932"/>
</dbReference>
<feature type="compositionally biased region" description="Low complexity" evidence="1">
    <location>
        <begin position="96"/>
        <end position="109"/>
    </location>
</feature>
<feature type="signal peptide" evidence="2">
    <location>
        <begin position="1"/>
        <end position="27"/>
    </location>
</feature>
<protein>
    <submittedName>
        <fullName evidence="3">Uncharacterized protein</fullName>
    </submittedName>
</protein>
<evidence type="ECO:0000313" key="4">
    <source>
        <dbReference type="Proteomes" id="UP000076407"/>
    </source>
</evidence>
<evidence type="ECO:0000256" key="2">
    <source>
        <dbReference type="SAM" id="SignalP"/>
    </source>
</evidence>
<proteinExistence type="predicted"/>
<dbReference type="Proteomes" id="UP000076407">
    <property type="component" value="Unassembled WGS sequence"/>
</dbReference>
<reference evidence="3" key="1">
    <citation type="submission" date="2020-05" db="UniProtKB">
        <authorList>
            <consortium name="EnsemblMetazoa"/>
        </authorList>
    </citation>
    <scope>IDENTIFICATION</scope>
    <source>
        <strain evidence="3">SANGQUA</strain>
    </source>
</reference>